<sequence length="77" mass="8359">MYLQAIILSICSRAAASISLPSLELVPLLFALIVPPPLVDGRAVLPPMRPSVSPPGESREASINNSDAEWYIIEMRN</sequence>
<feature type="chain" id="PRO_5005582946" description="Secreted protein" evidence="1">
    <location>
        <begin position="18"/>
        <end position="77"/>
    </location>
</feature>
<reference evidence="2" key="1">
    <citation type="submission" date="2015-07" db="EMBL/GenBank/DDBJ databases">
        <title>MeaNS - Measles Nucleotide Surveillance Program.</title>
        <authorList>
            <person name="Tran T."/>
            <person name="Druce J."/>
        </authorList>
    </citation>
    <scope>NUCLEOTIDE SEQUENCE</scope>
    <source>
        <strain evidence="2">UCB-OBI-ISO-001</strain>
        <tissue evidence="2">Gonad</tissue>
    </source>
</reference>
<accession>A0A0L8GFB4</accession>
<dbReference type="EMBL" id="KQ422077">
    <property type="protein sequence ID" value="KOF75549.1"/>
    <property type="molecule type" value="Genomic_DNA"/>
</dbReference>
<evidence type="ECO:0000256" key="1">
    <source>
        <dbReference type="SAM" id="SignalP"/>
    </source>
</evidence>
<protein>
    <recommendedName>
        <fullName evidence="3">Secreted protein</fullName>
    </recommendedName>
</protein>
<keyword evidence="1" id="KW-0732">Signal</keyword>
<evidence type="ECO:0000313" key="2">
    <source>
        <dbReference type="EMBL" id="KOF75549.1"/>
    </source>
</evidence>
<evidence type="ECO:0008006" key="3">
    <source>
        <dbReference type="Google" id="ProtNLM"/>
    </source>
</evidence>
<dbReference type="AlphaFoldDB" id="A0A0L8GFB4"/>
<organism evidence="2">
    <name type="scientific">Octopus bimaculoides</name>
    <name type="common">California two-spotted octopus</name>
    <dbReference type="NCBI Taxonomy" id="37653"/>
    <lineage>
        <taxon>Eukaryota</taxon>
        <taxon>Metazoa</taxon>
        <taxon>Spiralia</taxon>
        <taxon>Lophotrochozoa</taxon>
        <taxon>Mollusca</taxon>
        <taxon>Cephalopoda</taxon>
        <taxon>Coleoidea</taxon>
        <taxon>Octopodiformes</taxon>
        <taxon>Octopoda</taxon>
        <taxon>Incirrata</taxon>
        <taxon>Octopodidae</taxon>
        <taxon>Octopus</taxon>
    </lineage>
</organism>
<feature type="signal peptide" evidence="1">
    <location>
        <begin position="1"/>
        <end position="17"/>
    </location>
</feature>
<proteinExistence type="predicted"/>
<name>A0A0L8GFB4_OCTBM</name>
<gene>
    <name evidence="2" type="ORF">OCBIM_22034581mg</name>
</gene>